<dbReference type="STRING" id="80876.SAMN05421779_101503"/>
<evidence type="ECO:0000256" key="1">
    <source>
        <dbReference type="ARBA" id="ARBA00022553"/>
    </source>
</evidence>
<keyword evidence="1" id="KW-0597">Phosphoprotein</keyword>
<dbReference type="InterPro" id="IPR011006">
    <property type="entry name" value="CheY-like_superfamily"/>
</dbReference>
<dbReference type="EMBL" id="FTOA01000001">
    <property type="protein sequence ID" value="SIS39484.1"/>
    <property type="molecule type" value="Genomic_DNA"/>
</dbReference>
<evidence type="ECO:0000259" key="4">
    <source>
        <dbReference type="PROSITE" id="PS50110"/>
    </source>
</evidence>
<dbReference type="InterPro" id="IPR001789">
    <property type="entry name" value="Sig_transdc_resp-reg_receiver"/>
</dbReference>
<dbReference type="AlphaFoldDB" id="A0A1N7IQY0"/>
<evidence type="ECO:0000313" key="6">
    <source>
        <dbReference type="Proteomes" id="UP000185678"/>
    </source>
</evidence>
<feature type="region of interest" description="Disordered" evidence="3">
    <location>
        <begin position="147"/>
        <end position="169"/>
    </location>
</feature>
<dbReference type="CDD" id="cd00156">
    <property type="entry name" value="REC"/>
    <property type="match status" value="1"/>
</dbReference>
<dbReference type="InterPro" id="IPR050595">
    <property type="entry name" value="Bact_response_regulator"/>
</dbReference>
<keyword evidence="6" id="KW-1185">Reference proteome</keyword>
<evidence type="ECO:0000313" key="5">
    <source>
        <dbReference type="EMBL" id="SIS39484.1"/>
    </source>
</evidence>
<protein>
    <submittedName>
        <fullName evidence="5">Response regulator receiver domain-containing protein</fullName>
    </submittedName>
</protein>
<dbReference type="Gene3D" id="3.40.50.2300">
    <property type="match status" value="1"/>
</dbReference>
<evidence type="ECO:0000256" key="2">
    <source>
        <dbReference type="PROSITE-ProRule" id="PRU00169"/>
    </source>
</evidence>
<proteinExistence type="predicted"/>
<reference evidence="5 6" key="1">
    <citation type="submission" date="2017-01" db="EMBL/GenBank/DDBJ databases">
        <authorList>
            <person name="Mah S.A."/>
            <person name="Swanson W.J."/>
            <person name="Moy G.W."/>
            <person name="Vacquier V.D."/>
        </authorList>
    </citation>
    <scope>NUCLEOTIDE SEQUENCE [LARGE SCALE GENOMIC DNA]</scope>
    <source>
        <strain evidence="5 6">DSM 11589</strain>
    </source>
</reference>
<accession>A0A1N7IQY0</accession>
<dbReference type="PROSITE" id="PS50110">
    <property type="entry name" value="RESPONSE_REGULATORY"/>
    <property type="match status" value="1"/>
</dbReference>
<dbReference type="GO" id="GO:0000160">
    <property type="term" value="P:phosphorelay signal transduction system"/>
    <property type="evidence" value="ECO:0007669"/>
    <property type="project" value="InterPro"/>
</dbReference>
<organism evidence="5 6">
    <name type="scientific">Insolitispirillum peregrinum</name>
    <dbReference type="NCBI Taxonomy" id="80876"/>
    <lineage>
        <taxon>Bacteria</taxon>
        <taxon>Pseudomonadati</taxon>
        <taxon>Pseudomonadota</taxon>
        <taxon>Alphaproteobacteria</taxon>
        <taxon>Rhodospirillales</taxon>
        <taxon>Novispirillaceae</taxon>
        <taxon>Insolitispirillum</taxon>
    </lineage>
</organism>
<dbReference type="SMART" id="SM00448">
    <property type="entry name" value="REC"/>
    <property type="match status" value="1"/>
</dbReference>
<dbReference type="PANTHER" id="PTHR44591">
    <property type="entry name" value="STRESS RESPONSE REGULATOR PROTEIN 1"/>
    <property type="match status" value="1"/>
</dbReference>
<name>A0A1N7IQY0_9PROT</name>
<dbReference type="OrthoDB" id="9786548at2"/>
<evidence type="ECO:0000256" key="3">
    <source>
        <dbReference type="SAM" id="MobiDB-lite"/>
    </source>
</evidence>
<dbReference type="Pfam" id="PF00072">
    <property type="entry name" value="Response_reg"/>
    <property type="match status" value="1"/>
</dbReference>
<feature type="domain" description="Response regulatory" evidence="4">
    <location>
        <begin position="13"/>
        <end position="132"/>
    </location>
</feature>
<dbReference type="PANTHER" id="PTHR44591:SF3">
    <property type="entry name" value="RESPONSE REGULATORY DOMAIN-CONTAINING PROTEIN"/>
    <property type="match status" value="1"/>
</dbReference>
<sequence length="169" mass="19527">MSHRQSKYLRNVTAMIVDSNPFSRRILRTILHAFGCKSWMECADAAEALKILRHSTPDILFTELHMAPLNGNELIQFIRKDENPSIHFMPVIVVSAYSEIYRVVEARDCGANEFLIKPYSAASLLGRIREVIERPRPFVRLPSYFGPDRRRRSSPTPRGVRRRSTDLKD</sequence>
<gene>
    <name evidence="5" type="ORF">SAMN05421779_101503</name>
</gene>
<dbReference type="Proteomes" id="UP000185678">
    <property type="component" value="Unassembled WGS sequence"/>
</dbReference>
<comment type="caution">
    <text evidence="2">Lacks conserved residue(s) required for the propagation of feature annotation.</text>
</comment>
<dbReference type="SUPFAM" id="SSF52172">
    <property type="entry name" value="CheY-like"/>
    <property type="match status" value="1"/>
</dbReference>